<sequence length="177" mass="20286">MIVISSVVDVLKEAETLIEKIREKMDQLEKLAGLMERKEQVIDEKLRQINERQDTLDKMLSRIESELLAPVTEQHPQDVIVAGEIAEVNPFNPQKGIVYIITNKNEDGRKLDSLLVSFRIFDKDRNVITKSNVVIEGISLENNKTIRRPFSITGNDGHNPLENAENIEVEILQVKWE</sequence>
<name>A0A7C1GSR2_9BACT</name>
<evidence type="ECO:0000256" key="1">
    <source>
        <dbReference type="SAM" id="Coils"/>
    </source>
</evidence>
<accession>A0A7C1GSR2</accession>
<dbReference type="EMBL" id="DSBT01000131">
    <property type="protein sequence ID" value="HDP77520.1"/>
    <property type="molecule type" value="Genomic_DNA"/>
</dbReference>
<dbReference type="AlphaFoldDB" id="A0A7C1GSR2"/>
<keyword evidence="1" id="KW-0175">Coiled coil</keyword>
<organism evidence="2">
    <name type="scientific">Mesotoga infera</name>
    <dbReference type="NCBI Taxonomy" id="1236046"/>
    <lineage>
        <taxon>Bacteria</taxon>
        <taxon>Thermotogati</taxon>
        <taxon>Thermotogota</taxon>
        <taxon>Thermotogae</taxon>
        <taxon>Kosmotogales</taxon>
        <taxon>Kosmotogaceae</taxon>
        <taxon>Mesotoga</taxon>
    </lineage>
</organism>
<feature type="coiled-coil region" evidence="1">
    <location>
        <begin position="11"/>
        <end position="66"/>
    </location>
</feature>
<dbReference type="Proteomes" id="UP000886198">
    <property type="component" value="Unassembled WGS sequence"/>
</dbReference>
<gene>
    <name evidence="2" type="ORF">ENN47_04895</name>
</gene>
<evidence type="ECO:0000313" key="2">
    <source>
        <dbReference type="EMBL" id="HDP77520.1"/>
    </source>
</evidence>
<protein>
    <submittedName>
        <fullName evidence="2">Uncharacterized protein</fullName>
    </submittedName>
</protein>
<comment type="caution">
    <text evidence="2">The sequence shown here is derived from an EMBL/GenBank/DDBJ whole genome shotgun (WGS) entry which is preliminary data.</text>
</comment>
<proteinExistence type="predicted"/>
<reference evidence="2" key="1">
    <citation type="journal article" date="2020" name="mSystems">
        <title>Genome- and Community-Level Interaction Insights into Carbon Utilization and Element Cycling Functions of Hydrothermarchaeota in Hydrothermal Sediment.</title>
        <authorList>
            <person name="Zhou Z."/>
            <person name="Liu Y."/>
            <person name="Xu W."/>
            <person name="Pan J."/>
            <person name="Luo Z.H."/>
            <person name="Li M."/>
        </authorList>
    </citation>
    <scope>NUCLEOTIDE SEQUENCE [LARGE SCALE GENOMIC DNA]</scope>
    <source>
        <strain evidence="2">SpSt-1179</strain>
    </source>
</reference>